<dbReference type="GO" id="GO:0004519">
    <property type="term" value="F:endonuclease activity"/>
    <property type="evidence" value="ECO:0007669"/>
    <property type="project" value="InterPro"/>
</dbReference>
<evidence type="ECO:0008006" key="3">
    <source>
        <dbReference type="Google" id="ProtNLM"/>
    </source>
</evidence>
<dbReference type="Pfam" id="PF05944">
    <property type="entry name" value="Phage_term_smal"/>
    <property type="match status" value="1"/>
</dbReference>
<dbReference type="GO" id="GO:0003677">
    <property type="term" value="F:DNA binding"/>
    <property type="evidence" value="ECO:0007669"/>
    <property type="project" value="InterPro"/>
</dbReference>
<sequence length="242" mass="27235">MSIRDIMQAKRDSIKSAAALPKVPDVLPAQATINKRAGQPEKLRLFLQQLYNDVGQLKAVSDLAEKQTIKKGLLANYTTFVAAYIDAGDNYPNPVAVQVMIWLFDVMAVEAALKIALVLVGQNQAMPENFGRNMPTYVCDALYDWANIMLVEGWSASPYLDELVGQLPGWDERYTLPVPVVSKCYAMLAKHKEREGDMNDNPAMQKELYQRGFELCEMAQAHNPEKHGTKTLARRLNDKRNY</sequence>
<organism evidence="1 2">
    <name type="scientific">Methylovulum psychrotolerans</name>
    <dbReference type="NCBI Taxonomy" id="1704499"/>
    <lineage>
        <taxon>Bacteria</taxon>
        <taxon>Pseudomonadati</taxon>
        <taxon>Pseudomonadota</taxon>
        <taxon>Gammaproteobacteria</taxon>
        <taxon>Methylococcales</taxon>
        <taxon>Methylococcaceae</taxon>
        <taxon>Methylovulum</taxon>
    </lineage>
</organism>
<evidence type="ECO:0000313" key="2">
    <source>
        <dbReference type="Proteomes" id="UP000237423"/>
    </source>
</evidence>
<gene>
    <name evidence="1" type="ORF">AADEFJLK_04340</name>
</gene>
<protein>
    <recommendedName>
        <fullName evidence="3">Terminase</fullName>
    </recommendedName>
</protein>
<dbReference type="RefSeq" id="WP_103975758.1">
    <property type="nucleotide sequence ID" value="NZ_PGFZ01000020.1"/>
</dbReference>
<dbReference type="Proteomes" id="UP000237423">
    <property type="component" value="Unassembled WGS sequence"/>
</dbReference>
<reference evidence="1 2" key="1">
    <citation type="submission" date="2017-11" db="EMBL/GenBank/DDBJ databases">
        <title>Draft Genome Sequence of Methylobacter psychrotolerans Sph1T, an Obligate Methanotroph from Low-Temperature Environments.</title>
        <authorList>
            <person name="Oshkin I.Y."/>
            <person name="Miroshnikov K."/>
            <person name="Belova S.E."/>
            <person name="Korzhenkov A."/>
            <person name="Toshchakov S.V."/>
            <person name="Dedysh S.N."/>
        </authorList>
    </citation>
    <scope>NUCLEOTIDE SEQUENCE [LARGE SCALE GENOMIC DNA]</scope>
    <source>
        <strain evidence="1 2">Sph1</strain>
    </source>
</reference>
<evidence type="ECO:0000313" key="1">
    <source>
        <dbReference type="EMBL" id="POZ49894.1"/>
    </source>
</evidence>
<comment type="caution">
    <text evidence="1">The sequence shown here is derived from an EMBL/GenBank/DDBJ whole genome shotgun (WGS) entry which is preliminary data.</text>
</comment>
<dbReference type="InterPro" id="IPR010270">
    <property type="entry name" value="Phage_P2_GpM"/>
</dbReference>
<name>A0A2S5CGG9_9GAMM</name>
<accession>A0A2S5CGG9</accession>
<dbReference type="AlphaFoldDB" id="A0A2S5CGG9"/>
<proteinExistence type="predicted"/>
<dbReference type="EMBL" id="PGFZ01000020">
    <property type="protein sequence ID" value="POZ49894.1"/>
    <property type="molecule type" value="Genomic_DNA"/>
</dbReference>